<reference evidence="2" key="1">
    <citation type="submission" date="2022-07" db="EMBL/GenBank/DDBJ databases">
        <title>Phylogenomic reconstructions and comparative analyses of Kickxellomycotina fungi.</title>
        <authorList>
            <person name="Reynolds N.K."/>
            <person name="Stajich J.E."/>
            <person name="Barry K."/>
            <person name="Grigoriev I.V."/>
            <person name="Crous P."/>
            <person name="Smith M.E."/>
        </authorList>
    </citation>
    <scope>NUCLEOTIDE SEQUENCE</scope>
    <source>
        <strain evidence="2">NBRC 100468</strain>
    </source>
</reference>
<organism evidence="2 3">
    <name type="scientific">Mycoemilia scoparia</name>
    <dbReference type="NCBI Taxonomy" id="417184"/>
    <lineage>
        <taxon>Eukaryota</taxon>
        <taxon>Fungi</taxon>
        <taxon>Fungi incertae sedis</taxon>
        <taxon>Zoopagomycota</taxon>
        <taxon>Kickxellomycotina</taxon>
        <taxon>Kickxellomycetes</taxon>
        <taxon>Kickxellales</taxon>
        <taxon>Kickxellaceae</taxon>
        <taxon>Mycoemilia</taxon>
    </lineage>
</organism>
<dbReference type="AlphaFoldDB" id="A0A9W8A2H7"/>
<feature type="chain" id="PRO_5040747640" evidence="1">
    <location>
        <begin position="23"/>
        <end position="129"/>
    </location>
</feature>
<gene>
    <name evidence="2" type="ORF">H4219_003022</name>
</gene>
<keyword evidence="3" id="KW-1185">Reference proteome</keyword>
<feature type="signal peptide" evidence="1">
    <location>
        <begin position="1"/>
        <end position="22"/>
    </location>
</feature>
<accession>A0A9W8A2H7</accession>
<evidence type="ECO:0000313" key="3">
    <source>
        <dbReference type="Proteomes" id="UP001150538"/>
    </source>
</evidence>
<name>A0A9W8A2H7_9FUNG</name>
<evidence type="ECO:0000313" key="2">
    <source>
        <dbReference type="EMBL" id="KAJ1917768.1"/>
    </source>
</evidence>
<dbReference type="EMBL" id="JANBPU010000062">
    <property type="protein sequence ID" value="KAJ1917768.1"/>
    <property type="molecule type" value="Genomic_DNA"/>
</dbReference>
<proteinExistence type="predicted"/>
<dbReference type="Proteomes" id="UP001150538">
    <property type="component" value="Unassembled WGS sequence"/>
</dbReference>
<comment type="caution">
    <text evidence="2">The sequence shown here is derived from an EMBL/GenBank/DDBJ whole genome shotgun (WGS) entry which is preliminary data.</text>
</comment>
<sequence>MSRRLILYIQILLLALVGSAFAKVSVESPAANERDRITQISQIGAQRGVIHPEISKVSNEFRDNVVRELVKRIPSSHSAKDTIVSTAKELDLSEVINDVLVASGGLVGIIQGTVCGLLGQKLHIASSAS</sequence>
<protein>
    <submittedName>
        <fullName evidence="2">Uncharacterized protein</fullName>
    </submittedName>
</protein>
<keyword evidence="1" id="KW-0732">Signal</keyword>
<evidence type="ECO:0000256" key="1">
    <source>
        <dbReference type="SAM" id="SignalP"/>
    </source>
</evidence>